<sequence>MQNIKDAASAVSEKAKEMTSGASYEANKEAAKNDNLSAGTRVSHGVDAVKDKVEQKGHEAKKEGHKEAAEERGVIGSIGDTISNAYNFVAEKVSEVTSGASYEANKEKVKDSDNTVGERIGAGFSAVGDKIEEKSHKAKAEAHKESL</sequence>
<comment type="caution">
    <text evidence="2">The sequence shown here is derived from an EMBL/GenBank/DDBJ whole genome shotgun (WGS) entry which is preliminary data.</text>
</comment>
<dbReference type="PANTHER" id="PTHR38789">
    <property type="entry name" value="REPRESSIBLE PROTEIN GRG1, PUTATIVE (AFU_ORTHOLOGUE AFUA_5G14210)-RELATED"/>
    <property type="match status" value="1"/>
</dbReference>
<dbReference type="EMBL" id="CAJNOM010000003">
    <property type="protein sequence ID" value="CAF0746040.1"/>
    <property type="molecule type" value="Genomic_DNA"/>
</dbReference>
<accession>A0A813P107</accession>
<dbReference type="InterPro" id="IPR020100">
    <property type="entry name" value="Glc-repressible_Grg1"/>
</dbReference>
<dbReference type="AlphaFoldDB" id="A0A813P107"/>
<evidence type="ECO:0000313" key="3">
    <source>
        <dbReference type="Proteomes" id="UP000663832"/>
    </source>
</evidence>
<dbReference type="Pfam" id="PF11034">
    <property type="entry name" value="Grg1"/>
    <property type="match status" value="2"/>
</dbReference>
<keyword evidence="3" id="KW-1185">Reference proteome</keyword>
<reference evidence="2" key="1">
    <citation type="submission" date="2021-02" db="EMBL/GenBank/DDBJ databases">
        <authorList>
            <person name="Nowell W R."/>
        </authorList>
    </citation>
    <scope>NUCLEOTIDE SEQUENCE</scope>
</reference>
<dbReference type="OrthoDB" id="10039103at2759"/>
<evidence type="ECO:0000256" key="1">
    <source>
        <dbReference type="SAM" id="MobiDB-lite"/>
    </source>
</evidence>
<name>A0A813P107_9BILA</name>
<feature type="region of interest" description="Disordered" evidence="1">
    <location>
        <begin position="1"/>
        <end position="48"/>
    </location>
</feature>
<protein>
    <submittedName>
        <fullName evidence="2">Uncharacterized protein</fullName>
    </submittedName>
</protein>
<proteinExistence type="predicted"/>
<organism evidence="2 3">
    <name type="scientific">Adineta steineri</name>
    <dbReference type="NCBI Taxonomy" id="433720"/>
    <lineage>
        <taxon>Eukaryota</taxon>
        <taxon>Metazoa</taxon>
        <taxon>Spiralia</taxon>
        <taxon>Gnathifera</taxon>
        <taxon>Rotifera</taxon>
        <taxon>Eurotatoria</taxon>
        <taxon>Bdelloidea</taxon>
        <taxon>Adinetida</taxon>
        <taxon>Adinetidae</taxon>
        <taxon>Adineta</taxon>
    </lineage>
</organism>
<dbReference type="PANTHER" id="PTHR38789:SF1">
    <property type="entry name" value="GLUCOSE-REPRESSIBLE GENE PROTEIN-RELATED"/>
    <property type="match status" value="1"/>
</dbReference>
<dbReference type="Proteomes" id="UP000663832">
    <property type="component" value="Unassembled WGS sequence"/>
</dbReference>
<gene>
    <name evidence="2" type="ORF">QVE165_LOCUS1205</name>
</gene>
<feature type="region of interest" description="Disordered" evidence="1">
    <location>
        <begin position="53"/>
        <end position="72"/>
    </location>
</feature>
<evidence type="ECO:0000313" key="2">
    <source>
        <dbReference type="EMBL" id="CAF0746040.1"/>
    </source>
</evidence>